<dbReference type="AlphaFoldDB" id="A0A024GZK1"/>
<evidence type="ECO:0000313" key="2">
    <source>
        <dbReference type="Proteomes" id="UP000035722"/>
    </source>
</evidence>
<reference evidence="2" key="1">
    <citation type="journal article" date="2014" name="Genome Announc.">
        <title>Genome Sequence of Arthrobacter siccitolerans 4J27, a Xeroprotectant-Producing Desiccation-Tolerant Microorganism.</title>
        <authorList>
            <person name="Manzanera M."/>
            <person name="Santa-Cruz-Calvo L."/>
            <person name="Vilchez J.I."/>
            <person name="Garcia-Fontana C."/>
            <person name="Silva-Castro G.A."/>
            <person name="Calvo C."/>
            <person name="Gonzalez-Lopez J."/>
        </authorList>
    </citation>
    <scope>NUCLEOTIDE SEQUENCE [LARGE SCALE GENOMIC DNA]</scope>
    <source>
        <strain evidence="2">4J27</strain>
    </source>
</reference>
<gene>
    <name evidence="1" type="ORF">ARTSIC4J27_959</name>
</gene>
<dbReference type="EMBL" id="CAQI01000031">
    <property type="protein sequence ID" value="CCQ45027.1"/>
    <property type="molecule type" value="Genomic_DNA"/>
</dbReference>
<keyword evidence="2" id="KW-1185">Reference proteome</keyword>
<dbReference type="Proteomes" id="UP000035722">
    <property type="component" value="Unassembled WGS sequence"/>
</dbReference>
<accession>A0A024GZK1</accession>
<comment type="caution">
    <text evidence="1">The sequence shown here is derived from an EMBL/GenBank/DDBJ whole genome shotgun (WGS) entry which is preliminary data.</text>
</comment>
<organism evidence="1 2">
    <name type="scientific">Pseudarthrobacter siccitolerans</name>
    <dbReference type="NCBI Taxonomy" id="861266"/>
    <lineage>
        <taxon>Bacteria</taxon>
        <taxon>Bacillati</taxon>
        <taxon>Actinomycetota</taxon>
        <taxon>Actinomycetes</taxon>
        <taxon>Micrococcales</taxon>
        <taxon>Micrococcaceae</taxon>
        <taxon>Pseudarthrobacter</taxon>
    </lineage>
</organism>
<evidence type="ECO:0000313" key="1">
    <source>
        <dbReference type="EMBL" id="CCQ45027.1"/>
    </source>
</evidence>
<proteinExistence type="predicted"/>
<sequence>MPYSDKQSRYSTNSIEEVDPLKLPLTFVCRAVGTAVHAFPKS</sequence>
<name>A0A024GZK1_9MICC</name>
<protein>
    <submittedName>
        <fullName evidence="1">Uncharacterized protein</fullName>
    </submittedName>
</protein>